<dbReference type="Proteomes" id="UP000176603">
    <property type="component" value="Unassembled WGS sequence"/>
</dbReference>
<reference evidence="1 2" key="1">
    <citation type="journal article" date="2016" name="Nat. Commun.">
        <title>Thousands of microbial genomes shed light on interconnected biogeochemical processes in an aquifer system.</title>
        <authorList>
            <person name="Anantharaman K."/>
            <person name="Brown C.T."/>
            <person name="Hug L.A."/>
            <person name="Sharon I."/>
            <person name="Castelle C.J."/>
            <person name="Probst A.J."/>
            <person name="Thomas B.C."/>
            <person name="Singh A."/>
            <person name="Wilkins M.J."/>
            <person name="Karaoz U."/>
            <person name="Brodie E.L."/>
            <person name="Williams K.H."/>
            <person name="Hubbard S.S."/>
            <person name="Banfield J.F."/>
        </authorList>
    </citation>
    <scope>NUCLEOTIDE SEQUENCE [LARGE SCALE GENOMIC DNA]</scope>
</reference>
<dbReference type="AlphaFoldDB" id="A0A1F7UIM5"/>
<evidence type="ECO:0000313" key="1">
    <source>
        <dbReference type="EMBL" id="OGL78131.1"/>
    </source>
</evidence>
<accession>A0A1F7UIM5</accession>
<organism evidence="1 2">
    <name type="scientific">Candidatus Uhrbacteria bacterium RIFCSPHIGHO2_12_FULL_60_25</name>
    <dbReference type="NCBI Taxonomy" id="1802399"/>
    <lineage>
        <taxon>Bacteria</taxon>
        <taxon>Candidatus Uhriibacteriota</taxon>
    </lineage>
</organism>
<protein>
    <submittedName>
        <fullName evidence="1">Uncharacterized protein</fullName>
    </submittedName>
</protein>
<proteinExistence type="predicted"/>
<dbReference type="EMBL" id="MGEH01000037">
    <property type="protein sequence ID" value="OGL78131.1"/>
    <property type="molecule type" value="Genomic_DNA"/>
</dbReference>
<name>A0A1F7UIM5_9BACT</name>
<gene>
    <name evidence="1" type="ORF">A3E39_04415</name>
</gene>
<comment type="caution">
    <text evidence="1">The sequence shown here is derived from an EMBL/GenBank/DDBJ whole genome shotgun (WGS) entry which is preliminary data.</text>
</comment>
<evidence type="ECO:0000313" key="2">
    <source>
        <dbReference type="Proteomes" id="UP000176603"/>
    </source>
</evidence>
<sequence>MLKKLAKKHPEYPGLAVDAGRMNDRIANELGEMRGAADDLVRSLKNLAVLIPIVLPDGREITLYDAEQMDRAIAYTCGGPTVLEPSSETVRARVDALLEDRADQDETALQSAADPTANDTTSIPDIEDAVLCLDAAKRTFTLDGNVVLVDVVVDPLGALKKLYQACAPKDLETILESVRENGFLTLLGDNVYRVTLTPGLVPSNSTDPAMDPIEHELTQYRIHLRQAGDLLEREQARLSGEHAAELKHLKRVHDERIGATCDEVRAQAERTAEERRIGIVGRREEELATLEREYHERRAAIEAETSRDLEHIVDDVAADAEKTLDRIQQEGDASWEAKEMRFQQDVTVKEEIALRSLVLQHEEYDERVSFLEHLLERRLTQHKA</sequence>